<dbReference type="Proteomes" id="UP000054078">
    <property type="component" value="Unassembled WGS sequence"/>
</dbReference>
<dbReference type="PANTHER" id="PTHR43515">
    <property type="entry name" value="THREONINE SYNTHASE-LIKE 1"/>
    <property type="match status" value="1"/>
</dbReference>
<evidence type="ECO:0000256" key="1">
    <source>
        <dbReference type="ARBA" id="ARBA00001933"/>
    </source>
</evidence>
<evidence type="ECO:0000313" key="9">
    <source>
        <dbReference type="Proteomes" id="UP000054078"/>
    </source>
</evidence>
<keyword evidence="9" id="KW-1185">Reference proteome</keyword>
<accession>A0A117J4V9</accession>
<evidence type="ECO:0000256" key="4">
    <source>
        <dbReference type="NCBIfam" id="TIGR00260"/>
    </source>
</evidence>
<dbReference type="Pfam" id="PF14821">
    <property type="entry name" value="Thr_synth_N"/>
    <property type="match status" value="1"/>
</dbReference>
<reference evidence="8 9" key="1">
    <citation type="submission" date="2015-12" db="EMBL/GenBank/DDBJ databases">
        <title>Draft Genome Sequence of Olsenella scatoligenes SK9K4T; a Producer of 3-Methylindole- (skatole) and 4-Methylphenol- (p-cresol) Isolated from Pig Feces.</title>
        <authorList>
            <person name="Li X."/>
            <person name="Borg B."/>
            <person name="Canibe N."/>
        </authorList>
    </citation>
    <scope>NUCLEOTIDE SEQUENCE [LARGE SCALE GENOMIC DNA]</scope>
    <source>
        <strain evidence="8 9">SK9K4</strain>
    </source>
</reference>
<proteinExistence type="inferred from homology"/>
<dbReference type="InterPro" id="IPR001926">
    <property type="entry name" value="TrpB-like_PALP"/>
</dbReference>
<keyword evidence="3 5" id="KW-0663">Pyridoxal phosphate</keyword>
<dbReference type="InterPro" id="IPR037158">
    <property type="entry name" value="Thr_synth_N_sf"/>
</dbReference>
<feature type="domain" description="Threonine synthase N-terminal" evidence="7">
    <location>
        <begin position="5"/>
        <end position="80"/>
    </location>
</feature>
<feature type="domain" description="Tryptophan synthase beta chain-like PALP" evidence="6">
    <location>
        <begin position="101"/>
        <end position="405"/>
    </location>
</feature>
<evidence type="ECO:0000256" key="2">
    <source>
        <dbReference type="ARBA" id="ARBA00005517"/>
    </source>
</evidence>
<dbReference type="InterPro" id="IPR029144">
    <property type="entry name" value="Thr_synth_N"/>
</dbReference>
<dbReference type="GO" id="GO:0009088">
    <property type="term" value="P:threonine biosynthetic process"/>
    <property type="evidence" value="ECO:0007669"/>
    <property type="project" value="UniProtKB-UniRule"/>
</dbReference>
<comment type="cofactor">
    <cofactor evidence="1 5">
        <name>pyridoxal 5'-phosphate</name>
        <dbReference type="ChEBI" id="CHEBI:597326"/>
    </cofactor>
</comment>
<feature type="modified residue" description="N6-(pyridoxal phosphate)lysine" evidence="5">
    <location>
        <position position="112"/>
    </location>
</feature>
<sequence length="494" mass="52899">METFYHSTRSRGELVTSKQAILAGLAPDGGLYVSDALGAEKLDLAQVCASSFTQTAERVLGTLLHDYTTEELAGCVSAAYGAQWDTPAVCPVTPLGTNWLLELFHGPTCAFKDVALQMLPQLMGVAREGDGHDVMIVTATSGDTGKAALDGFSGVPHTGVCVFYPWGKVSDIQRLQMVTQIGGNVAVCAIRGNFDDAQSEVKRIFSDRSLAERLSARNVVLSSANSINVGRLAPQVTYYFDSYAQLVRTGAIAQGDEVTYVVPTGNFGDVLAGYYAKRMGLPVRRLVVASNANDVLTDFLTTGTYDKRRPFVKTISPSMDILVSSNLERLLYFASNGDVELVSSLMADLAEKGSYTVPPALLASIQETFGCGRADDEMARETIRATWENCHKLIDPHTAVAKHVMDALPQDGSARVCLSTASPYKFPADVLGALGLDASGMNGFASMDSLEHVTGTTAPVQLSSLRDAESLHDNVCDRDKMGAFVESACARIFL</sequence>
<comment type="similarity">
    <text evidence="2">Belongs to the threonine synthase family.</text>
</comment>
<name>A0A117J4V9_TRASO</name>
<evidence type="ECO:0000259" key="7">
    <source>
        <dbReference type="Pfam" id="PF14821"/>
    </source>
</evidence>
<dbReference type="AlphaFoldDB" id="A0A117J4V9"/>
<dbReference type="EC" id="4.2.3.1" evidence="4"/>
<dbReference type="SUPFAM" id="SSF53686">
    <property type="entry name" value="Tryptophan synthase beta subunit-like PLP-dependent enzymes"/>
    <property type="match status" value="1"/>
</dbReference>
<dbReference type="STRING" id="1299998.AUL39_06040"/>
<dbReference type="CDD" id="cd01560">
    <property type="entry name" value="Thr-synth_2"/>
    <property type="match status" value="1"/>
</dbReference>
<dbReference type="Pfam" id="PF00291">
    <property type="entry name" value="PALP"/>
    <property type="match status" value="1"/>
</dbReference>
<dbReference type="OrthoDB" id="9778118at2"/>
<dbReference type="GO" id="GO:0005737">
    <property type="term" value="C:cytoplasm"/>
    <property type="evidence" value="ECO:0007669"/>
    <property type="project" value="TreeGrafter"/>
</dbReference>
<dbReference type="InterPro" id="IPR004450">
    <property type="entry name" value="Thr_synthase-like"/>
</dbReference>
<evidence type="ECO:0000259" key="6">
    <source>
        <dbReference type="Pfam" id="PF00291"/>
    </source>
</evidence>
<dbReference type="RefSeq" id="WP_059054692.1">
    <property type="nucleotide sequence ID" value="NZ_LOJF01000009.1"/>
</dbReference>
<dbReference type="InterPro" id="IPR036052">
    <property type="entry name" value="TrpB-like_PALP_sf"/>
</dbReference>
<dbReference type="PANTHER" id="PTHR43515:SF1">
    <property type="entry name" value="THREONINE SYNTHASE-LIKE 1"/>
    <property type="match status" value="1"/>
</dbReference>
<comment type="caution">
    <text evidence="8">The sequence shown here is derived from an EMBL/GenBank/DDBJ whole genome shotgun (WGS) entry which is preliminary data.</text>
</comment>
<evidence type="ECO:0000313" key="8">
    <source>
        <dbReference type="EMBL" id="KUH58543.1"/>
    </source>
</evidence>
<protein>
    <recommendedName>
        <fullName evidence="4">Threonine synthase</fullName>
        <ecNumber evidence="4">4.2.3.1</ecNumber>
    </recommendedName>
</protein>
<dbReference type="GO" id="GO:0004795">
    <property type="term" value="F:threonine synthase activity"/>
    <property type="evidence" value="ECO:0007669"/>
    <property type="project" value="UniProtKB-UniRule"/>
</dbReference>
<dbReference type="EMBL" id="LOJF01000009">
    <property type="protein sequence ID" value="KUH58543.1"/>
    <property type="molecule type" value="Genomic_DNA"/>
</dbReference>
<evidence type="ECO:0000256" key="3">
    <source>
        <dbReference type="ARBA" id="ARBA00022898"/>
    </source>
</evidence>
<dbReference type="Gene3D" id="3.90.1380.10">
    <property type="entry name" value="Threonine synthase, N-terminal domain"/>
    <property type="match status" value="1"/>
</dbReference>
<evidence type="ECO:0000256" key="5">
    <source>
        <dbReference type="PIRSR" id="PIRSR604450-51"/>
    </source>
</evidence>
<gene>
    <name evidence="8" type="ORF">AUL39_06040</name>
</gene>
<organism evidence="8 9">
    <name type="scientific">Tractidigestivibacter scatoligenes</name>
    <name type="common">Olsenella scatoligenes</name>
    <dbReference type="NCBI Taxonomy" id="1299998"/>
    <lineage>
        <taxon>Bacteria</taxon>
        <taxon>Bacillati</taxon>
        <taxon>Actinomycetota</taxon>
        <taxon>Coriobacteriia</taxon>
        <taxon>Coriobacteriales</taxon>
        <taxon>Atopobiaceae</taxon>
        <taxon>Tractidigestivibacter</taxon>
    </lineage>
</organism>
<dbReference type="NCBIfam" id="TIGR00260">
    <property type="entry name" value="thrC"/>
    <property type="match status" value="1"/>
</dbReference>
<dbReference type="Gene3D" id="3.40.50.1100">
    <property type="match status" value="2"/>
</dbReference>